<protein>
    <submittedName>
        <fullName evidence="5">DeoR/GlpR family DNA-binding transcription regulator</fullName>
    </submittedName>
</protein>
<proteinExistence type="predicted"/>
<dbReference type="InterPro" id="IPR001034">
    <property type="entry name" value="DeoR_HTH"/>
</dbReference>
<comment type="caution">
    <text evidence="5">The sequence shown here is derived from an EMBL/GenBank/DDBJ whole genome shotgun (WGS) entry which is preliminary data.</text>
</comment>
<evidence type="ECO:0000256" key="1">
    <source>
        <dbReference type="ARBA" id="ARBA00023015"/>
    </source>
</evidence>
<reference evidence="5 6" key="1">
    <citation type="journal article" date="2019" name="Int. J. Syst. Evol. Microbiol.">
        <title>The Global Catalogue of Microorganisms (GCM) 10K type strain sequencing project: providing services to taxonomists for standard genome sequencing and annotation.</title>
        <authorList>
            <consortium name="The Broad Institute Genomics Platform"/>
            <consortium name="The Broad Institute Genome Sequencing Center for Infectious Disease"/>
            <person name="Wu L."/>
            <person name="Ma J."/>
        </authorList>
    </citation>
    <scope>NUCLEOTIDE SEQUENCE [LARGE SCALE GENOMIC DNA]</scope>
    <source>
        <strain evidence="5 6">JCM 15589</strain>
    </source>
</reference>
<accession>A0ABN2JK38</accession>
<evidence type="ECO:0000256" key="2">
    <source>
        <dbReference type="ARBA" id="ARBA00023125"/>
    </source>
</evidence>
<dbReference type="EMBL" id="BAAAPM010000005">
    <property type="protein sequence ID" value="GAA1729283.1"/>
    <property type="molecule type" value="Genomic_DNA"/>
</dbReference>
<sequence length="270" mass="28126">MSRHQRLNDILELVAERGQLGVEEAAVRLGVSVATVRRDFDHLAQQQLLTRTHGGVVSGSASLDLPVSYKIARNADGKRRIAAAAAGMVPIGSTIALNGGTTTHEVARAIASRRDLAAGSGSPVVTVVTNALNIATELAVRPQVKILVVGGVARPQSYELIGPLTAPTLERVWVDIAFLGVDAVDPRRGAMAHHEGEAAVNSELAARAERVVVVADSSKLGASAFAMICDPSRFDVLLTDVDPGTDVREAFGEHGVEVVVAEPGVEAAGS</sequence>
<dbReference type="PANTHER" id="PTHR30363:SF44">
    <property type="entry name" value="AGA OPERON TRANSCRIPTIONAL REPRESSOR-RELATED"/>
    <property type="match status" value="1"/>
</dbReference>
<dbReference type="Pfam" id="PF08220">
    <property type="entry name" value="HTH_DeoR"/>
    <property type="match status" value="1"/>
</dbReference>
<dbReference type="PRINTS" id="PR00037">
    <property type="entry name" value="HTHLACR"/>
</dbReference>
<keyword evidence="2 5" id="KW-0238">DNA-binding</keyword>
<feature type="domain" description="HTH deoR-type" evidence="4">
    <location>
        <begin position="3"/>
        <end position="58"/>
    </location>
</feature>
<dbReference type="PROSITE" id="PS00894">
    <property type="entry name" value="HTH_DEOR_1"/>
    <property type="match status" value="1"/>
</dbReference>
<dbReference type="PROSITE" id="PS51000">
    <property type="entry name" value="HTH_DEOR_2"/>
    <property type="match status" value="1"/>
</dbReference>
<dbReference type="Gene3D" id="3.40.50.1360">
    <property type="match status" value="1"/>
</dbReference>
<dbReference type="InterPro" id="IPR050313">
    <property type="entry name" value="Carb_Metab_HTH_regulators"/>
</dbReference>
<evidence type="ECO:0000256" key="3">
    <source>
        <dbReference type="ARBA" id="ARBA00023163"/>
    </source>
</evidence>
<gene>
    <name evidence="5" type="ORF">GCM10009809_26040</name>
</gene>
<dbReference type="InterPro" id="IPR018356">
    <property type="entry name" value="Tscrpt_reg_HTH_DeoR_CS"/>
</dbReference>
<keyword evidence="1" id="KW-0805">Transcription regulation</keyword>
<name>A0ABN2JK38_9MICO</name>
<keyword evidence="3" id="KW-0804">Transcription</keyword>
<organism evidence="5 6">
    <name type="scientific">Isoptericola hypogeus</name>
    <dbReference type="NCBI Taxonomy" id="300179"/>
    <lineage>
        <taxon>Bacteria</taxon>
        <taxon>Bacillati</taxon>
        <taxon>Actinomycetota</taxon>
        <taxon>Actinomycetes</taxon>
        <taxon>Micrococcales</taxon>
        <taxon>Promicromonosporaceae</taxon>
        <taxon>Isoptericola</taxon>
    </lineage>
</organism>
<dbReference type="SMART" id="SM00420">
    <property type="entry name" value="HTH_DEOR"/>
    <property type="match status" value="1"/>
</dbReference>
<dbReference type="GO" id="GO:0003677">
    <property type="term" value="F:DNA binding"/>
    <property type="evidence" value="ECO:0007669"/>
    <property type="project" value="UniProtKB-KW"/>
</dbReference>
<dbReference type="Proteomes" id="UP001501138">
    <property type="component" value="Unassembled WGS sequence"/>
</dbReference>
<dbReference type="SMART" id="SM01134">
    <property type="entry name" value="DeoRC"/>
    <property type="match status" value="1"/>
</dbReference>
<dbReference type="RefSeq" id="WP_344248884.1">
    <property type="nucleotide sequence ID" value="NZ_BAAAPM010000005.1"/>
</dbReference>
<dbReference type="Pfam" id="PF00455">
    <property type="entry name" value="DeoRC"/>
    <property type="match status" value="1"/>
</dbReference>
<evidence type="ECO:0000259" key="4">
    <source>
        <dbReference type="PROSITE" id="PS51000"/>
    </source>
</evidence>
<dbReference type="InterPro" id="IPR036390">
    <property type="entry name" value="WH_DNA-bd_sf"/>
</dbReference>
<evidence type="ECO:0000313" key="6">
    <source>
        <dbReference type="Proteomes" id="UP001501138"/>
    </source>
</evidence>
<dbReference type="InterPro" id="IPR014036">
    <property type="entry name" value="DeoR-like_C"/>
</dbReference>
<dbReference type="SUPFAM" id="SSF100950">
    <property type="entry name" value="NagB/RpiA/CoA transferase-like"/>
    <property type="match status" value="1"/>
</dbReference>
<dbReference type="InterPro" id="IPR037171">
    <property type="entry name" value="NagB/RpiA_transferase-like"/>
</dbReference>
<evidence type="ECO:0000313" key="5">
    <source>
        <dbReference type="EMBL" id="GAA1729283.1"/>
    </source>
</evidence>
<dbReference type="SUPFAM" id="SSF46785">
    <property type="entry name" value="Winged helix' DNA-binding domain"/>
    <property type="match status" value="1"/>
</dbReference>
<dbReference type="PANTHER" id="PTHR30363">
    <property type="entry name" value="HTH-TYPE TRANSCRIPTIONAL REGULATOR SRLR-RELATED"/>
    <property type="match status" value="1"/>
</dbReference>
<keyword evidence="6" id="KW-1185">Reference proteome</keyword>